<dbReference type="PANTHER" id="PTHR37490:SF2">
    <property type="match status" value="1"/>
</dbReference>
<dbReference type="VEuPathDB" id="FungiDB:AJ78_01249"/>
<keyword evidence="2" id="KW-1133">Transmembrane helix</keyword>
<feature type="region of interest" description="Disordered" evidence="1">
    <location>
        <begin position="215"/>
        <end position="236"/>
    </location>
</feature>
<reference evidence="3 4" key="1">
    <citation type="submission" date="2015-07" db="EMBL/GenBank/DDBJ databases">
        <title>Emmonsia species relationships and genome sequence.</title>
        <authorList>
            <consortium name="The Broad Institute Genomics Platform"/>
            <person name="Cuomo C.A."/>
            <person name="Munoz J.F."/>
            <person name="Imamovic A."/>
            <person name="Priest M.E."/>
            <person name="Young S."/>
            <person name="Clay O.K."/>
            <person name="McEwen J.G."/>
        </authorList>
    </citation>
    <scope>NUCLEOTIDE SEQUENCE [LARGE SCALE GENOMIC DNA]</scope>
    <source>
        <strain evidence="3 4">UAMH 9510</strain>
    </source>
</reference>
<evidence type="ECO:0000313" key="4">
    <source>
        <dbReference type="Proteomes" id="UP000182235"/>
    </source>
</evidence>
<protein>
    <submittedName>
        <fullName evidence="3">Uncharacterized protein</fullName>
    </submittedName>
</protein>
<dbReference type="InterPro" id="IPR021838">
    <property type="entry name" value="DUF3431"/>
</dbReference>
<dbReference type="Proteomes" id="UP000182235">
    <property type="component" value="Unassembled WGS sequence"/>
</dbReference>
<evidence type="ECO:0000313" key="3">
    <source>
        <dbReference type="EMBL" id="OJD18778.1"/>
    </source>
</evidence>
<feature type="transmembrane region" description="Helical" evidence="2">
    <location>
        <begin position="6"/>
        <end position="23"/>
    </location>
</feature>
<keyword evidence="2" id="KW-0472">Membrane</keyword>
<dbReference type="OrthoDB" id="426718at2759"/>
<sequence>MKWCLRLAVVFSCLKLVILWFLVRHLHDRFNQDSAVTYIIDSVLAAVHPESIRGYLKELPNDVEVGDKIIVMARLEEENADWVQDELPDWQRAIYVVNPSQKTLSDRSVLTTPVNKGHESMAYLTYIIDNYHNLPRTIAFLHAHRSGYLRAWHVDAPLHDNAIALRLLQLDYVQLTGYVNLRCNWNPGCIKAHRINLHVTDKVWMEVFAGTGTAPWNQSSSSSTMVGGSPPDANDDNNRPLLQPMDKPKEVAAACCAQFAVSRDQVHKRSLNDYVQFRNWVLTTKLSDASSGRVMEYLWHIIFGMDAVFCPEENECYCAVFGQCR</sequence>
<dbReference type="EMBL" id="LGRN01000026">
    <property type="protein sequence ID" value="OJD18778.1"/>
    <property type="molecule type" value="Genomic_DNA"/>
</dbReference>
<organism evidence="3 4">
    <name type="scientific">Emergomyces pasteurianus Ep9510</name>
    <dbReference type="NCBI Taxonomy" id="1447872"/>
    <lineage>
        <taxon>Eukaryota</taxon>
        <taxon>Fungi</taxon>
        <taxon>Dikarya</taxon>
        <taxon>Ascomycota</taxon>
        <taxon>Pezizomycotina</taxon>
        <taxon>Eurotiomycetes</taxon>
        <taxon>Eurotiomycetidae</taxon>
        <taxon>Onygenales</taxon>
        <taxon>Ajellomycetaceae</taxon>
        <taxon>Emergomyces</taxon>
    </lineage>
</organism>
<proteinExistence type="predicted"/>
<gene>
    <name evidence="3" type="ORF">AJ78_01249</name>
</gene>
<dbReference type="STRING" id="1447872.A0A1J9PS89"/>
<dbReference type="Pfam" id="PF11913">
    <property type="entry name" value="DUF3431"/>
    <property type="match status" value="1"/>
</dbReference>
<name>A0A1J9PS89_9EURO</name>
<evidence type="ECO:0000256" key="2">
    <source>
        <dbReference type="SAM" id="Phobius"/>
    </source>
</evidence>
<comment type="caution">
    <text evidence="3">The sequence shown here is derived from an EMBL/GenBank/DDBJ whole genome shotgun (WGS) entry which is preliminary data.</text>
</comment>
<dbReference type="PANTHER" id="PTHR37490">
    <property type="entry name" value="EXPRESSED PROTEIN"/>
    <property type="match status" value="1"/>
</dbReference>
<keyword evidence="2" id="KW-0812">Transmembrane</keyword>
<dbReference type="AlphaFoldDB" id="A0A1J9PS89"/>
<keyword evidence="4" id="KW-1185">Reference proteome</keyword>
<evidence type="ECO:0000256" key="1">
    <source>
        <dbReference type="SAM" id="MobiDB-lite"/>
    </source>
</evidence>
<accession>A0A1J9PS89</accession>